<dbReference type="PANTHER" id="PTHR43046">
    <property type="entry name" value="GDP-MANNOSE MANNOSYL HYDROLASE"/>
    <property type="match status" value="1"/>
</dbReference>
<dbReference type="AlphaFoldDB" id="A0A2P8H5L7"/>
<reference evidence="4 5" key="1">
    <citation type="submission" date="2018-03" db="EMBL/GenBank/DDBJ databases">
        <title>Genomic Encyclopedia of Type Strains, Phase III (KMG-III): the genomes of soil and plant-associated and newly described type strains.</title>
        <authorList>
            <person name="Whitman W."/>
        </authorList>
    </citation>
    <scope>NUCLEOTIDE SEQUENCE [LARGE SCALE GENOMIC DNA]</scope>
    <source>
        <strain evidence="4 5">CGMCC 1.12259</strain>
    </source>
</reference>
<dbReference type="Gene3D" id="3.90.79.10">
    <property type="entry name" value="Nucleoside Triphosphate Pyrophosphohydrolase"/>
    <property type="match status" value="1"/>
</dbReference>
<dbReference type="PANTHER" id="PTHR43046:SF2">
    <property type="entry name" value="8-OXO-DGTP DIPHOSPHATASE-RELATED"/>
    <property type="match status" value="1"/>
</dbReference>
<dbReference type="Proteomes" id="UP000242682">
    <property type="component" value="Unassembled WGS sequence"/>
</dbReference>
<sequence>MYFNKLLGTIERLKGVEKIIRRTATRAIIVRNGKILLVHSKKGFYELPGGGVEERESYVDALVREVAEETGYINCKVKNKIGVVTEKRKDCFEKNLYFQMDSHYYLCELLDEEKSSDQPDNYEWEPGTSAVWIEPAQARLENQAALKGNAGFLFIHRENFVLGEVERIFGLVEEQEGITF</sequence>
<proteinExistence type="predicted"/>
<evidence type="ECO:0000313" key="5">
    <source>
        <dbReference type="Proteomes" id="UP000242682"/>
    </source>
</evidence>
<comment type="caution">
    <text evidence="4">The sequence shown here is derived from an EMBL/GenBank/DDBJ whole genome shotgun (WGS) entry which is preliminary data.</text>
</comment>
<dbReference type="CDD" id="cd02883">
    <property type="entry name" value="NUDIX_Hydrolase"/>
    <property type="match status" value="1"/>
</dbReference>
<dbReference type="InterPro" id="IPR020084">
    <property type="entry name" value="NUDIX_hydrolase_CS"/>
</dbReference>
<evidence type="ECO:0000256" key="1">
    <source>
        <dbReference type="ARBA" id="ARBA00001946"/>
    </source>
</evidence>
<dbReference type="RefSeq" id="WP_106532210.1">
    <property type="nucleotide sequence ID" value="NZ_PYAT01000002.1"/>
</dbReference>
<organism evidence="4 5">
    <name type="scientific">Planomicrobium soli</name>
    <dbReference type="NCBI Taxonomy" id="1176648"/>
    <lineage>
        <taxon>Bacteria</taxon>
        <taxon>Bacillati</taxon>
        <taxon>Bacillota</taxon>
        <taxon>Bacilli</taxon>
        <taxon>Bacillales</taxon>
        <taxon>Caryophanaceae</taxon>
        <taxon>Planomicrobium</taxon>
    </lineage>
</organism>
<dbReference type="GO" id="GO:0016787">
    <property type="term" value="F:hydrolase activity"/>
    <property type="evidence" value="ECO:0007669"/>
    <property type="project" value="UniProtKB-KW"/>
</dbReference>
<dbReference type="PROSITE" id="PS51462">
    <property type="entry name" value="NUDIX"/>
    <property type="match status" value="1"/>
</dbReference>
<evidence type="ECO:0000313" key="4">
    <source>
        <dbReference type="EMBL" id="PSL41522.1"/>
    </source>
</evidence>
<dbReference type="SUPFAM" id="SSF55811">
    <property type="entry name" value="Nudix"/>
    <property type="match status" value="1"/>
</dbReference>
<evidence type="ECO:0000256" key="2">
    <source>
        <dbReference type="ARBA" id="ARBA00022801"/>
    </source>
</evidence>
<evidence type="ECO:0000259" key="3">
    <source>
        <dbReference type="PROSITE" id="PS51462"/>
    </source>
</evidence>
<dbReference type="PROSITE" id="PS00893">
    <property type="entry name" value="NUDIX_BOX"/>
    <property type="match status" value="1"/>
</dbReference>
<keyword evidence="5" id="KW-1185">Reference proteome</keyword>
<dbReference type="InterPro" id="IPR015797">
    <property type="entry name" value="NUDIX_hydrolase-like_dom_sf"/>
</dbReference>
<dbReference type="Pfam" id="PF00293">
    <property type="entry name" value="NUDIX"/>
    <property type="match status" value="1"/>
</dbReference>
<protein>
    <submittedName>
        <fullName evidence="4">ADP-ribose pyrophosphatase YjhB (NUDIX family)</fullName>
    </submittedName>
</protein>
<dbReference type="OrthoDB" id="511483at2"/>
<dbReference type="EMBL" id="PYAT01000002">
    <property type="protein sequence ID" value="PSL41522.1"/>
    <property type="molecule type" value="Genomic_DNA"/>
</dbReference>
<keyword evidence="2" id="KW-0378">Hydrolase</keyword>
<accession>A0A2P8H5L7</accession>
<name>A0A2P8H5L7_9BACL</name>
<gene>
    <name evidence="4" type="ORF">B0H99_102206</name>
</gene>
<comment type="cofactor">
    <cofactor evidence="1">
        <name>Mg(2+)</name>
        <dbReference type="ChEBI" id="CHEBI:18420"/>
    </cofactor>
</comment>
<dbReference type="InterPro" id="IPR000086">
    <property type="entry name" value="NUDIX_hydrolase_dom"/>
</dbReference>
<feature type="domain" description="Nudix hydrolase" evidence="3">
    <location>
        <begin position="20"/>
        <end position="156"/>
    </location>
</feature>